<dbReference type="EMBL" id="BJYZ01000084">
    <property type="protein sequence ID" value="GEO43435.1"/>
    <property type="molecule type" value="Genomic_DNA"/>
</dbReference>
<evidence type="ECO:0000313" key="2">
    <source>
        <dbReference type="Proteomes" id="UP000321523"/>
    </source>
</evidence>
<protein>
    <submittedName>
        <fullName evidence="1">Uncharacterized protein</fullName>
    </submittedName>
</protein>
<gene>
    <name evidence="1" type="ORF">SAE02_75830</name>
</gene>
<proteinExistence type="predicted"/>
<comment type="caution">
    <text evidence="1">The sequence shown here is derived from an EMBL/GenBank/DDBJ whole genome shotgun (WGS) entry which is preliminary data.</text>
</comment>
<dbReference type="Proteomes" id="UP000321523">
    <property type="component" value="Unassembled WGS sequence"/>
</dbReference>
<reference evidence="1 2" key="1">
    <citation type="submission" date="2019-07" db="EMBL/GenBank/DDBJ databases">
        <title>Whole genome shotgun sequence of Skermanella aerolata NBRC 106429.</title>
        <authorList>
            <person name="Hosoyama A."/>
            <person name="Uohara A."/>
            <person name="Ohji S."/>
            <person name="Ichikawa N."/>
        </authorList>
    </citation>
    <scope>NUCLEOTIDE SEQUENCE [LARGE SCALE GENOMIC DNA]</scope>
    <source>
        <strain evidence="1 2">NBRC 106429</strain>
    </source>
</reference>
<sequence length="73" mass="8000">MVENNDNSIQGLDRCILEIDGAAAGLLLRDSRGVFRFFASNPETAVLEGRTFHSPGRAEAEVRRVLRGDGRKA</sequence>
<accession>A0A512E417</accession>
<evidence type="ECO:0000313" key="1">
    <source>
        <dbReference type="EMBL" id="GEO43435.1"/>
    </source>
</evidence>
<dbReference type="RefSeq" id="WP_044437007.1">
    <property type="nucleotide sequence ID" value="NZ_BJYZ01000084.1"/>
</dbReference>
<dbReference type="AlphaFoldDB" id="A0A512E417"/>
<name>A0A512E417_9PROT</name>
<keyword evidence="2" id="KW-1185">Reference proteome</keyword>
<organism evidence="1 2">
    <name type="scientific">Skermanella aerolata</name>
    <dbReference type="NCBI Taxonomy" id="393310"/>
    <lineage>
        <taxon>Bacteria</taxon>
        <taxon>Pseudomonadati</taxon>
        <taxon>Pseudomonadota</taxon>
        <taxon>Alphaproteobacteria</taxon>
        <taxon>Rhodospirillales</taxon>
        <taxon>Azospirillaceae</taxon>
        <taxon>Skermanella</taxon>
    </lineage>
</organism>